<keyword evidence="3" id="KW-0378">Hydrolase</keyword>
<dbReference type="SUPFAM" id="SSF53187">
    <property type="entry name" value="Zn-dependent exopeptidases"/>
    <property type="match status" value="1"/>
</dbReference>
<organism evidence="6">
    <name type="scientific">Alsobacter sp. KACC 23698</name>
    <dbReference type="NCBI Taxonomy" id="3149229"/>
    <lineage>
        <taxon>Bacteria</taxon>
        <taxon>Pseudomonadati</taxon>
        <taxon>Pseudomonadota</taxon>
        <taxon>Alphaproteobacteria</taxon>
        <taxon>Hyphomicrobiales</taxon>
        <taxon>Alsobacteraceae</taxon>
        <taxon>Alsobacter</taxon>
    </lineage>
</organism>
<accession>A0AAU7JGV4</accession>
<dbReference type="PIRSF" id="PIRSF039012">
    <property type="entry name" value="ASP"/>
    <property type="match status" value="1"/>
</dbReference>
<comment type="cofactor">
    <cofactor evidence="1">
        <name>Zn(2+)</name>
        <dbReference type="ChEBI" id="CHEBI:29105"/>
    </cofactor>
</comment>
<dbReference type="PANTHER" id="PTHR37326:SF1">
    <property type="entry name" value="BLL3975 PROTEIN"/>
    <property type="match status" value="1"/>
</dbReference>
<sequence length="310" mass="32945">MQTLPPLRTGRARRLTGSLTPFEGVELSFVIVEGPRPGPCLVVTAGVHGSEFCSVEAAVRLAQTRPEDISGTLLVLPIVNQQGFYRRSIYVMPQDGKNLNRMFPGDPEGSASQRLAHWLVANVYPQADAYLDLHGGDLDESLAPFTIFPKGCARSEALAAAFGVPIAVAATRAGSTIMAANALGVPSLLPEVSGNGLWGEDTVAQLTRGLHGVMRSIGMLPEEPGSPTPARPEIMTMWVPTAPCSGLWYARAEVSDMVEKGAVIGEIRDVFGEVLETIRSEQDGRILYRLTSLSVNQGEALLGVGSPLAA</sequence>
<name>A0AAU7JGV4_9HYPH</name>
<evidence type="ECO:0000259" key="5">
    <source>
        <dbReference type="Pfam" id="PF24827"/>
    </source>
</evidence>
<dbReference type="Pfam" id="PF24827">
    <property type="entry name" value="AstE_AspA_cat"/>
    <property type="match status" value="1"/>
</dbReference>
<keyword evidence="2" id="KW-0479">Metal-binding</keyword>
<dbReference type="RefSeq" id="WP_406856461.1">
    <property type="nucleotide sequence ID" value="NZ_CP157484.1"/>
</dbReference>
<dbReference type="AlphaFoldDB" id="A0AAU7JGV4"/>
<dbReference type="EMBL" id="CP157484">
    <property type="protein sequence ID" value="XBO39616.1"/>
    <property type="molecule type" value="Genomic_DNA"/>
</dbReference>
<dbReference type="InterPro" id="IPR043795">
    <property type="entry name" value="N-alpha-Ac-DABA-like"/>
</dbReference>
<gene>
    <name evidence="6" type="ORF">ABEG18_02190</name>
</gene>
<evidence type="ECO:0000313" key="6">
    <source>
        <dbReference type="EMBL" id="XBO39616.1"/>
    </source>
</evidence>
<feature type="domain" description="Succinylglutamate desuccinylase/Aspartoacylase catalytic" evidence="5">
    <location>
        <begin position="37"/>
        <end position="216"/>
    </location>
</feature>
<dbReference type="GO" id="GO:0046872">
    <property type="term" value="F:metal ion binding"/>
    <property type="evidence" value="ECO:0007669"/>
    <property type="project" value="UniProtKB-KW"/>
</dbReference>
<dbReference type="GO" id="GO:0016811">
    <property type="term" value="F:hydrolase activity, acting on carbon-nitrogen (but not peptide) bonds, in linear amides"/>
    <property type="evidence" value="ECO:0007669"/>
    <property type="project" value="InterPro"/>
</dbReference>
<dbReference type="InterPro" id="IPR053138">
    <property type="entry name" value="N-alpha-Ac-DABA_deacetylase"/>
</dbReference>
<protein>
    <submittedName>
        <fullName evidence="6">Succinylglutamate desuccinylase/aspartoacylase family protein</fullName>
    </submittedName>
</protein>
<dbReference type="GO" id="GO:0016788">
    <property type="term" value="F:hydrolase activity, acting on ester bonds"/>
    <property type="evidence" value="ECO:0007669"/>
    <property type="project" value="InterPro"/>
</dbReference>
<dbReference type="InterPro" id="IPR055438">
    <property type="entry name" value="AstE_AspA_cat"/>
</dbReference>
<evidence type="ECO:0000256" key="3">
    <source>
        <dbReference type="ARBA" id="ARBA00022801"/>
    </source>
</evidence>
<evidence type="ECO:0000256" key="4">
    <source>
        <dbReference type="ARBA" id="ARBA00022833"/>
    </source>
</evidence>
<keyword evidence="4" id="KW-0862">Zinc</keyword>
<dbReference type="Gene3D" id="3.40.630.10">
    <property type="entry name" value="Zn peptidases"/>
    <property type="match status" value="1"/>
</dbReference>
<proteinExistence type="predicted"/>
<evidence type="ECO:0000256" key="1">
    <source>
        <dbReference type="ARBA" id="ARBA00001947"/>
    </source>
</evidence>
<reference evidence="6" key="1">
    <citation type="submission" date="2024-05" db="EMBL/GenBank/DDBJ databases">
        <authorList>
            <person name="Kim S."/>
            <person name="Heo J."/>
            <person name="Choi H."/>
            <person name="Choi Y."/>
            <person name="Kwon S.-W."/>
            <person name="Kim Y."/>
        </authorList>
    </citation>
    <scope>NUCLEOTIDE SEQUENCE</scope>
    <source>
        <strain evidence="6">KACC 23698</strain>
    </source>
</reference>
<dbReference type="PANTHER" id="PTHR37326">
    <property type="entry name" value="BLL3975 PROTEIN"/>
    <property type="match status" value="1"/>
</dbReference>
<evidence type="ECO:0000256" key="2">
    <source>
        <dbReference type="ARBA" id="ARBA00022723"/>
    </source>
</evidence>